<evidence type="ECO:0000256" key="2">
    <source>
        <dbReference type="SAM" id="Phobius"/>
    </source>
</evidence>
<dbReference type="Proteomes" id="UP001469365">
    <property type="component" value="Unassembled WGS sequence"/>
</dbReference>
<dbReference type="RefSeq" id="WP_341413951.1">
    <property type="nucleotide sequence ID" value="NZ_JBBPCC010000001.1"/>
</dbReference>
<keyword evidence="2" id="KW-0812">Transmembrane</keyword>
<dbReference type="SUPFAM" id="SSF51735">
    <property type="entry name" value="NAD(P)-binding Rossmann-fold domains"/>
    <property type="match status" value="1"/>
</dbReference>
<gene>
    <name evidence="4" type="ORF">WMW72_03190</name>
</gene>
<evidence type="ECO:0000313" key="4">
    <source>
        <dbReference type="EMBL" id="MEK8126907.1"/>
    </source>
</evidence>
<keyword evidence="2" id="KW-1133">Transmembrane helix</keyword>
<evidence type="ECO:0000256" key="1">
    <source>
        <dbReference type="ARBA" id="ARBA00007430"/>
    </source>
</evidence>
<feature type="transmembrane region" description="Helical" evidence="2">
    <location>
        <begin position="72"/>
        <end position="97"/>
    </location>
</feature>
<dbReference type="PANTHER" id="PTHR43318:SF1">
    <property type="entry name" value="POLYSACCHARIDE BIOSYNTHESIS PROTEIN EPSC-RELATED"/>
    <property type="match status" value="1"/>
</dbReference>
<dbReference type="Pfam" id="PF13727">
    <property type="entry name" value="CoA_binding_3"/>
    <property type="match status" value="1"/>
</dbReference>
<dbReference type="Pfam" id="PF02719">
    <property type="entry name" value="Polysacc_synt_2"/>
    <property type="match status" value="1"/>
</dbReference>
<feature type="transmembrane region" description="Helical" evidence="2">
    <location>
        <begin position="40"/>
        <end position="60"/>
    </location>
</feature>
<dbReference type="InterPro" id="IPR036291">
    <property type="entry name" value="NAD(P)-bd_dom_sf"/>
</dbReference>
<sequence>MSYEKRHSLLVILDMAIVWFSILTAYVLRFDGSIPSSFTVQALIYGTVSCVICFLTMRYFKLYNRVWQYASIGEIVAIFKSVTIGVILSYLVTYLITMERVPLSILLRHYETLLLCVGGSRFLWRVLRDRYLVKKKPVHKNALIFGAGDCGALIAKEMLSQLDATIYPVAFIDDDPMKHRQHIHNLPVVGSREHIVAAATSLEIKEIIIAMPSVSRKATAEIIEVCKGTKAKLRIIPNLTDLIHGKVTVKQIRDVEVEDLLGRDPVNVDLEGIANYVENKTVLVTGAGGSIGSELCRQIAPFQPKCLVLLGHGENSIYNIEMEMRTKFPEIPIETVIADIQDRERIDEVFQMYRPEVVFHAAAHKHVPLMERNPAEAIKNNVFGTKNVAEAADRYGSERFVMISTDKAVNPTSIMGTTKRIAEMIVQSLGKTSKTKFVAVRFGNVLGSRGSVIPHFKRQIALGGPVTVTHPEMIRYFMTIPEAVQLVIQAGAFAKGGEIFILDMGEPVRIVKLAEDLIRLSGFEPYEEMEIEFSGIRPGEKLYEELLTDEEGIGSTVHDRIFIGKPTLVNQAQFELELKMLEKSLSGDRAEIRESLKSMVPTFLNVS</sequence>
<dbReference type="InterPro" id="IPR051203">
    <property type="entry name" value="Polysaccharide_Synthase-Rel"/>
</dbReference>
<dbReference type="Gene3D" id="3.40.50.720">
    <property type="entry name" value="NAD(P)-binding Rossmann-like Domain"/>
    <property type="match status" value="2"/>
</dbReference>
<keyword evidence="5" id="KW-1185">Reference proteome</keyword>
<feature type="domain" description="Polysaccharide biosynthesis protein CapD-like" evidence="3">
    <location>
        <begin position="282"/>
        <end position="564"/>
    </location>
</feature>
<reference evidence="4 5" key="1">
    <citation type="submission" date="2024-04" db="EMBL/GenBank/DDBJ databases">
        <title>draft genome sequnece of Paenibacillus filicis.</title>
        <authorList>
            <person name="Kim D.-U."/>
        </authorList>
    </citation>
    <scope>NUCLEOTIDE SEQUENCE [LARGE SCALE GENOMIC DNA]</scope>
    <source>
        <strain evidence="4 5">KACC14197</strain>
    </source>
</reference>
<comment type="similarity">
    <text evidence="1">Belongs to the polysaccharide synthase family.</text>
</comment>
<evidence type="ECO:0000313" key="5">
    <source>
        <dbReference type="Proteomes" id="UP001469365"/>
    </source>
</evidence>
<feature type="transmembrane region" description="Helical" evidence="2">
    <location>
        <begin position="9"/>
        <end position="28"/>
    </location>
</feature>
<proteinExistence type="inferred from homology"/>
<name>A0ABU9DDH4_9BACL</name>
<dbReference type="InterPro" id="IPR003869">
    <property type="entry name" value="Polysac_CapD-like"/>
</dbReference>
<comment type="caution">
    <text evidence="4">The sequence shown here is derived from an EMBL/GenBank/DDBJ whole genome shotgun (WGS) entry which is preliminary data.</text>
</comment>
<evidence type="ECO:0000259" key="3">
    <source>
        <dbReference type="Pfam" id="PF02719"/>
    </source>
</evidence>
<dbReference type="CDD" id="cd05237">
    <property type="entry name" value="UDP_invert_4-6DH_SDR_e"/>
    <property type="match status" value="1"/>
</dbReference>
<dbReference type="SUPFAM" id="SSF53335">
    <property type="entry name" value="S-adenosyl-L-methionine-dependent methyltransferases"/>
    <property type="match status" value="1"/>
</dbReference>
<keyword evidence="2" id="KW-0472">Membrane</keyword>
<dbReference type="EMBL" id="JBBPCC010000001">
    <property type="protein sequence ID" value="MEK8126907.1"/>
    <property type="molecule type" value="Genomic_DNA"/>
</dbReference>
<organism evidence="4 5">
    <name type="scientific">Paenibacillus filicis</name>
    <dbReference type="NCBI Taxonomy" id="669464"/>
    <lineage>
        <taxon>Bacteria</taxon>
        <taxon>Bacillati</taxon>
        <taxon>Bacillota</taxon>
        <taxon>Bacilli</taxon>
        <taxon>Bacillales</taxon>
        <taxon>Paenibacillaceae</taxon>
        <taxon>Paenibacillus</taxon>
    </lineage>
</organism>
<accession>A0ABU9DDH4</accession>
<protein>
    <submittedName>
        <fullName evidence="4">Nucleoside-diphosphate sugar epimerase/dehydratase</fullName>
    </submittedName>
</protein>
<dbReference type="InterPro" id="IPR029063">
    <property type="entry name" value="SAM-dependent_MTases_sf"/>
</dbReference>
<dbReference type="PANTHER" id="PTHR43318">
    <property type="entry name" value="UDP-N-ACETYLGLUCOSAMINE 4,6-DEHYDRATASE"/>
    <property type="match status" value="1"/>
</dbReference>